<dbReference type="InterPro" id="IPR016177">
    <property type="entry name" value="DNA-bd_dom_sf"/>
</dbReference>
<keyword evidence="4" id="KW-0217">Developmental protein</keyword>
<evidence type="ECO:0000256" key="10">
    <source>
        <dbReference type="ARBA" id="ARBA00022771"/>
    </source>
</evidence>
<dbReference type="Ensembl" id="ENSRNOT00000071919.4">
    <property type="protein sequence ID" value="ENSRNOP00000065027.3"/>
    <property type="gene ID" value="ENSRNOG00000021680.9"/>
</dbReference>
<proteinExistence type="evidence at protein level"/>
<dbReference type="Gene3D" id="3.30.40.10">
    <property type="entry name" value="Zinc/RING finger domain, C3HC4 (zinc finger)"/>
    <property type="match status" value="2"/>
</dbReference>
<dbReference type="GeneTree" id="ENSGT00940000158209"/>
<evidence type="ECO:0000259" key="22">
    <source>
        <dbReference type="PROSITE" id="PS50867"/>
    </source>
</evidence>
<dbReference type="GO" id="GO:0008270">
    <property type="term" value="F:zinc ion binding"/>
    <property type="evidence" value="ECO:0007669"/>
    <property type="project" value="UniProtKB-KW"/>
</dbReference>
<evidence type="ECO:0000256" key="6">
    <source>
        <dbReference type="ARBA" id="ARBA00022618"/>
    </source>
</evidence>
<keyword evidence="15" id="KW-0131">Cell cycle</keyword>
<keyword evidence="3" id="KW-0158">Chromosome</keyword>
<dbReference type="InterPro" id="IPR051516">
    <property type="entry name" value="SETDB_methyltransferase"/>
</dbReference>
<keyword evidence="5" id="KW-0489">Methyltransferase</keyword>
<keyword evidence="9" id="KW-0479">Metal-binding</keyword>
<dbReference type="InterPro" id="IPR007728">
    <property type="entry name" value="Pre-SET_dom"/>
</dbReference>
<dbReference type="Pfam" id="PF13771">
    <property type="entry name" value="zf-HC5HC2H"/>
    <property type="match status" value="2"/>
</dbReference>
<comment type="catalytic activity">
    <reaction evidence="19">
        <text>N(6),N(6)-dimethyl-L-lysyl(9)-[histone H3] + S-adenosyl-L-methionine = N(6),N(6),N(6)-trimethyl-L-lysyl(9)-[histone H3] + S-adenosyl-L-homocysteine + H(+)</text>
        <dbReference type="Rhea" id="RHEA:60288"/>
        <dbReference type="Rhea" id="RHEA-COMP:15538"/>
        <dbReference type="Rhea" id="RHEA-COMP:15541"/>
        <dbReference type="ChEBI" id="CHEBI:15378"/>
        <dbReference type="ChEBI" id="CHEBI:57856"/>
        <dbReference type="ChEBI" id="CHEBI:59789"/>
        <dbReference type="ChEBI" id="CHEBI:61961"/>
        <dbReference type="ChEBI" id="CHEBI:61976"/>
        <dbReference type="EC" id="2.1.1.366"/>
    </reaction>
</comment>
<dbReference type="GO" id="GO:0005694">
    <property type="term" value="C:chromosome"/>
    <property type="evidence" value="ECO:0007669"/>
    <property type="project" value="UniProtKB-SubCell"/>
</dbReference>
<evidence type="ECO:0000256" key="11">
    <source>
        <dbReference type="ARBA" id="ARBA00022776"/>
    </source>
</evidence>
<evidence type="ECO:0000256" key="9">
    <source>
        <dbReference type="ARBA" id="ARBA00022723"/>
    </source>
</evidence>
<dbReference type="GO" id="GO:0005634">
    <property type="term" value="C:nucleus"/>
    <property type="evidence" value="ECO:0000266"/>
    <property type="project" value="RGD"/>
</dbReference>
<dbReference type="Reactome" id="R-RNO-3214841">
    <property type="pathway name" value="PKMTs methylate histone lysines"/>
</dbReference>
<dbReference type="GO" id="GO:0045892">
    <property type="term" value="P:negative regulation of DNA-templated transcription"/>
    <property type="evidence" value="ECO:0007669"/>
    <property type="project" value="UniProtKB-ARBA"/>
</dbReference>
<evidence type="ECO:0000256" key="16">
    <source>
        <dbReference type="ARBA" id="ARBA00039052"/>
    </source>
</evidence>
<dbReference type="GO" id="GO:0000278">
    <property type="term" value="P:mitotic cell cycle"/>
    <property type="evidence" value="ECO:0000266"/>
    <property type="project" value="RGD"/>
</dbReference>
<evidence type="ECO:0000256" key="14">
    <source>
        <dbReference type="ARBA" id="ARBA00023242"/>
    </source>
</evidence>
<dbReference type="Pfam" id="PF05033">
    <property type="entry name" value="Pre-SET"/>
    <property type="match status" value="1"/>
</dbReference>
<dbReference type="RGD" id="2319564">
    <property type="gene designation" value="Setdb2"/>
</dbReference>
<dbReference type="InterPro" id="IPR001739">
    <property type="entry name" value="Methyl_CpG_DNA-bd"/>
</dbReference>
<evidence type="ECO:0000256" key="13">
    <source>
        <dbReference type="ARBA" id="ARBA00022853"/>
    </source>
</evidence>
<dbReference type="InterPro" id="IPR013083">
    <property type="entry name" value="Znf_RING/FYVE/PHD"/>
</dbReference>
<dbReference type="SMART" id="SM00468">
    <property type="entry name" value="PreSET"/>
    <property type="match status" value="1"/>
</dbReference>
<dbReference type="GO" id="GO:0005654">
    <property type="term" value="C:nucleoplasm"/>
    <property type="evidence" value="ECO:0000266"/>
    <property type="project" value="RGD"/>
</dbReference>
<dbReference type="FunCoup" id="M0R6H5">
    <property type="interactions" value="335"/>
</dbReference>
<dbReference type="InterPro" id="IPR001214">
    <property type="entry name" value="SET_dom"/>
</dbReference>
<dbReference type="Pfam" id="PF01429">
    <property type="entry name" value="MBD"/>
    <property type="match status" value="1"/>
</dbReference>
<dbReference type="GO" id="GO:0046974">
    <property type="term" value="F:histone H3K9 methyltransferase activity"/>
    <property type="evidence" value="ECO:0000266"/>
    <property type="project" value="RGD"/>
</dbReference>
<dbReference type="SUPFAM" id="SSF54171">
    <property type="entry name" value="DNA-binding domain"/>
    <property type="match status" value="1"/>
</dbReference>
<evidence type="ECO:0000259" key="23">
    <source>
        <dbReference type="PROSITE" id="PS50982"/>
    </source>
</evidence>
<dbReference type="SMART" id="SM00317">
    <property type="entry name" value="SET"/>
    <property type="match status" value="1"/>
</dbReference>
<feature type="region of interest" description="Disordered" evidence="20">
    <location>
        <begin position="814"/>
        <end position="858"/>
    </location>
</feature>
<name>M0R6H5_RAT</name>
<dbReference type="InterPro" id="IPR046341">
    <property type="entry name" value="SET_dom_sf"/>
</dbReference>
<evidence type="ECO:0000256" key="17">
    <source>
        <dbReference type="ARBA" id="ARBA00040299"/>
    </source>
</evidence>
<feature type="domain" description="MBD" evidence="23">
    <location>
        <begin position="145"/>
        <end position="217"/>
    </location>
</feature>
<dbReference type="PANTHER" id="PTHR46024">
    <property type="entry name" value="HISTONE-LYSINE N-METHYLTRANSFERASE EGGLESS"/>
    <property type="match status" value="1"/>
</dbReference>
<dbReference type="PROSITE" id="PS50867">
    <property type="entry name" value="PRE_SET"/>
    <property type="match status" value="1"/>
</dbReference>
<evidence type="ECO:0000256" key="12">
    <source>
        <dbReference type="ARBA" id="ARBA00022833"/>
    </source>
</evidence>
<dbReference type="InterPro" id="IPR001965">
    <property type="entry name" value="Znf_PHD"/>
</dbReference>
<dbReference type="GO" id="GO:0045814">
    <property type="term" value="P:negative regulation of gene expression, epigenetic"/>
    <property type="evidence" value="ECO:0007669"/>
    <property type="project" value="UniProtKB-ARBA"/>
</dbReference>
<sequence>MEEKIGDAKTFWMELQDDGKVDFMFEKAQDVLHSLKQKIKDGSATNGDYVQAMVLVNEATLSNSQTLEKDHTPVTQNEQKNKSNVFPSTSCENPSPEDCIILSTGRKGFLPVNNKTEGSGEKEPPLHASFHHHVCSSACLREAPLSLKGENPLQLPLRCHFQRRHAKTNSPSAALHVNYRTPCGRSLRNMEEVFHYLLETECNFLFTDNFSFNTYVQLTRNHPKQNEVVSDVDISNGVESVSISFCNEVDNSKLPQFKYRTTVWPRAYHLNVSSMFSDSCDCSEGCIDIKKCACLQLTAKNAKACPLSPDGECTGYKYKRLQRLIPSGIYECNLFCKCNRQMCQNRVIQHGPRVRLQVFKSEKKGWGVRCLDDIDKGTFVCIYSGRLLSRATPEKTNIGESESEQQHTVKNSFSKKRKIEVVCSDRQTHCESPKTEGCPPKFSSDLEEPVVEMNNRNISRTQRHSVIRRPKSKTDVFHYNEKNMGFVCSYSAAPEEKNGFKPAQEHLDSKARRAHEDLSSSQVGYSEDKQLTESDVIDTTTSREDTSPAYGCKHAAILNSKNTKKVLEVPVKTSQEEEPAASQSQQVSCGEELASERTKIPSASLVQLSKESLFLLDASKEGNVGRFLNHSCYPNLWVQNVFVETHDRNFPLAAFFTNRYVKARTELTWDYGYEAGTMPEKEILCQCFCQVTEKMEKRTCVLCPEGHDWSVIYFSPSANIAAHENCLLYSSGLVECEAHDPFNIAKNFDVSSVLEKIWNGSTSKCSFCNNEGAIMGCDETSCAKNYHLLCAKEDRAILQVGVKRTYKIFCPEHPPQQEETTERANGLSIKKRRGRKKRRSLGPPAQPKTMKCRRSRRHVTGEALGQRDAAVKAPFLKKCLEAGLLTELFEQIQQKMISIHGRFMDETASESGGSLSPEKMEKRTCALCPEGHEWSVIYFAPSANIAAHENCLLYSSGLVECGPHDPRNPARSFAVKSVKKEIWRGRRLKCSLCNKGGATVGCDLSSCRKSYHYVCAKKDHAIPQVDEDLGTYKIFCPEHPPQQEETTERADSPSVKKTGKKKSLSSGPPTEPKKMKFSSFKRLMKEEPHGHKEHTSWAGEMAQWSRTPLHLQKTQDYEGIEILLFDCGLFGDILRKFQEGDANSDKKMEKWTCALCPEGHDWSVIYFAPSSNIAAHENCLLYSSGLVECGPHDPRNPARSFAVKSVKKEIWRG</sequence>
<keyword evidence="28" id="KW-1267">Proteomics identification</keyword>
<evidence type="ECO:0000256" key="8">
    <source>
        <dbReference type="ARBA" id="ARBA00022691"/>
    </source>
</evidence>
<dbReference type="InterPro" id="IPR047232">
    <property type="entry name" value="SETDB1/2-like_MBD"/>
</dbReference>
<comment type="subcellular location">
    <subcellularLocation>
        <location evidence="2">Chromosome</location>
    </subcellularLocation>
    <subcellularLocation>
        <location evidence="1">Nucleus</location>
    </subcellularLocation>
</comment>
<dbReference type="InterPro" id="IPR034732">
    <property type="entry name" value="EPHD"/>
</dbReference>
<keyword evidence="11" id="KW-0498">Mitosis</keyword>
<dbReference type="Gene3D" id="2.170.270.10">
    <property type="entry name" value="SET domain"/>
    <property type="match status" value="2"/>
</dbReference>
<feature type="region of interest" description="Disordered" evidence="20">
    <location>
        <begin position="65"/>
        <end position="94"/>
    </location>
</feature>
<dbReference type="Bgee" id="ENSRNOG00000021680">
    <property type="expression patterns" value="Expressed in spleen and 19 other cell types or tissues"/>
</dbReference>
<keyword evidence="8" id="KW-0949">S-adenosyl-L-methionine</keyword>
<feature type="compositionally biased region" description="Basic and acidic residues" evidence="20">
    <location>
        <begin position="507"/>
        <end position="518"/>
    </location>
</feature>
<dbReference type="Pfam" id="PF00856">
    <property type="entry name" value="SET"/>
    <property type="match status" value="1"/>
</dbReference>
<dbReference type="PROSITE" id="PS50280">
    <property type="entry name" value="SET"/>
    <property type="match status" value="1"/>
</dbReference>
<feature type="domain" description="PHD-type" evidence="24">
    <location>
        <begin position="1150"/>
        <end position="1213"/>
    </location>
</feature>
<evidence type="ECO:0000256" key="1">
    <source>
        <dbReference type="ARBA" id="ARBA00004123"/>
    </source>
</evidence>
<keyword evidence="6" id="KW-0132">Cell division</keyword>
<feature type="compositionally biased region" description="Basic residues" evidence="20">
    <location>
        <begin position="829"/>
        <end position="840"/>
    </location>
</feature>
<reference evidence="25" key="1">
    <citation type="submission" date="2024-01" db="EMBL/GenBank/DDBJ databases">
        <title>GRCr8: a new rat reference genome assembly contstructed from accurate long reads and long range scaffolding.</title>
        <authorList>
            <person name="Doris P.A."/>
            <person name="Kalbfleisch T."/>
            <person name="Li K."/>
            <person name="Howe K."/>
            <person name="Wood J."/>
        </authorList>
    </citation>
    <scope>NUCLEOTIDE SEQUENCE [LARGE SCALE GENOMIC DNA]</scope>
    <source>
        <strain evidence="25">Brown Norway</strain>
    </source>
</reference>
<dbReference type="VEuPathDB" id="HostDB:ENSRNOG00000021680"/>
<dbReference type="ExpressionAtlas" id="M0R6H5">
    <property type="expression patterns" value="baseline and differential"/>
</dbReference>
<evidence type="ECO:0000256" key="15">
    <source>
        <dbReference type="ARBA" id="ARBA00023306"/>
    </source>
</evidence>
<dbReference type="OMA" id="IKGMYIS"/>
<dbReference type="AlphaFoldDB" id="M0R6H5"/>
<dbReference type="CDD" id="cd01395">
    <property type="entry name" value="HMT_MBD"/>
    <property type="match status" value="1"/>
</dbReference>
<feature type="region of interest" description="Disordered" evidence="20">
    <location>
        <begin position="1036"/>
        <end position="1076"/>
    </location>
</feature>
<dbReference type="GO" id="GO:0007059">
    <property type="term" value="P:chromosome segregation"/>
    <property type="evidence" value="ECO:0000266"/>
    <property type="project" value="RGD"/>
</dbReference>
<dbReference type="SMART" id="SM00249">
    <property type="entry name" value="PHD"/>
    <property type="match status" value="2"/>
</dbReference>
<dbReference type="GO" id="GO:0051301">
    <property type="term" value="P:cell division"/>
    <property type="evidence" value="ECO:0007669"/>
    <property type="project" value="UniProtKB-KW"/>
</dbReference>
<feature type="region of interest" description="Disordered" evidence="20">
    <location>
        <begin position="507"/>
        <end position="548"/>
    </location>
</feature>
<gene>
    <name evidence="27" type="primary">Setdb2</name>
    <name evidence="25" type="synonym">LOC134482125</name>
</gene>
<organism evidence="25 26">
    <name type="scientific">Rattus norvegicus</name>
    <name type="common">Rat</name>
    <dbReference type="NCBI Taxonomy" id="10116"/>
    <lineage>
        <taxon>Eukaryota</taxon>
        <taxon>Metazoa</taxon>
        <taxon>Chordata</taxon>
        <taxon>Craniata</taxon>
        <taxon>Vertebrata</taxon>
        <taxon>Euteleostomi</taxon>
        <taxon>Mammalia</taxon>
        <taxon>Eutheria</taxon>
        <taxon>Euarchontoglires</taxon>
        <taxon>Glires</taxon>
        <taxon>Rodentia</taxon>
        <taxon>Myomorpha</taxon>
        <taxon>Muroidea</taxon>
        <taxon>Muridae</taxon>
        <taxon>Murinae</taxon>
        <taxon>Rattus</taxon>
    </lineage>
</organism>
<keyword evidence="7" id="KW-0808">Transferase</keyword>
<evidence type="ECO:0000259" key="21">
    <source>
        <dbReference type="PROSITE" id="PS50280"/>
    </source>
</evidence>
<feature type="domain" description="SET" evidence="21">
    <location>
        <begin position="354"/>
        <end position="672"/>
    </location>
</feature>
<evidence type="ECO:0000256" key="5">
    <source>
        <dbReference type="ARBA" id="ARBA00022603"/>
    </source>
</evidence>
<feature type="domain" description="Pre-SET" evidence="22">
    <location>
        <begin position="278"/>
        <end position="351"/>
    </location>
</feature>
<dbReference type="SMART" id="SM00391">
    <property type="entry name" value="MBD"/>
    <property type="match status" value="1"/>
</dbReference>
<keyword evidence="12" id="KW-0862">Zinc</keyword>
<dbReference type="GO" id="GO:0140947">
    <property type="term" value="F:histone H3K9me2 methyltransferase activity"/>
    <property type="evidence" value="ECO:0007669"/>
    <property type="project" value="UniProtKB-EC"/>
</dbReference>
<keyword evidence="10" id="KW-0863">Zinc-finger</keyword>
<dbReference type="GO" id="GO:0005829">
    <property type="term" value="C:cytosol"/>
    <property type="evidence" value="ECO:0000266"/>
    <property type="project" value="RGD"/>
</dbReference>
<evidence type="ECO:0000259" key="24">
    <source>
        <dbReference type="PROSITE" id="PS51805"/>
    </source>
</evidence>
<evidence type="ECO:0000256" key="2">
    <source>
        <dbReference type="ARBA" id="ARBA00004286"/>
    </source>
</evidence>
<dbReference type="GO" id="GO:0032259">
    <property type="term" value="P:methylation"/>
    <property type="evidence" value="ECO:0007669"/>
    <property type="project" value="UniProtKB-KW"/>
</dbReference>
<evidence type="ECO:0000256" key="19">
    <source>
        <dbReference type="ARBA" id="ARBA00049087"/>
    </source>
</evidence>
<dbReference type="GO" id="GO:0003677">
    <property type="term" value="F:DNA binding"/>
    <property type="evidence" value="ECO:0007669"/>
    <property type="project" value="InterPro"/>
</dbReference>
<dbReference type="RGD" id="402367625">
    <property type="gene designation" value="LOC134482125"/>
</dbReference>
<evidence type="ECO:0000256" key="4">
    <source>
        <dbReference type="ARBA" id="ARBA00022473"/>
    </source>
</evidence>
<keyword evidence="26" id="KW-1185">Reference proteome</keyword>
<feature type="compositionally biased region" description="Polar residues" evidence="20">
    <location>
        <begin position="73"/>
        <end position="93"/>
    </location>
</feature>
<dbReference type="GO" id="GO:0070828">
    <property type="term" value="P:heterochromatin organization"/>
    <property type="evidence" value="ECO:0000318"/>
    <property type="project" value="GO_Central"/>
</dbReference>
<dbReference type="PROSITE" id="PS51805">
    <property type="entry name" value="EPHD"/>
    <property type="match status" value="3"/>
</dbReference>
<dbReference type="Proteomes" id="UP000002494">
    <property type="component" value="Chromosome 15"/>
</dbReference>
<evidence type="ECO:0000256" key="7">
    <source>
        <dbReference type="ARBA" id="ARBA00022679"/>
    </source>
</evidence>
<keyword evidence="13" id="KW-0156">Chromatin regulator</keyword>
<dbReference type="HOGENOM" id="CLU_003279_2_0_1"/>
<keyword evidence="14" id="KW-0539">Nucleus</keyword>
<dbReference type="PANTHER" id="PTHR46024:SF3">
    <property type="entry name" value="HISTONE-LYSINE N-METHYLTRANSFERASE SETDB2"/>
    <property type="match status" value="1"/>
</dbReference>
<feature type="domain" description="PHD-type" evidence="24">
    <location>
        <begin position="697"/>
        <end position="814"/>
    </location>
</feature>
<protein>
    <recommendedName>
        <fullName evidence="17">Histone-lysine N-methyltransferase SETDB2</fullName>
        <ecNumber evidence="16">2.1.1.366</ecNumber>
    </recommendedName>
    <alternativeName>
        <fullName evidence="18">SET domain bifurcated 2</fullName>
    </alternativeName>
</protein>
<evidence type="ECO:0007829" key="28">
    <source>
        <dbReference type="PeptideAtlas" id="M0R6H5"/>
    </source>
</evidence>
<reference evidence="25" key="3">
    <citation type="submission" date="2025-09" db="UniProtKB">
        <authorList>
            <consortium name="Ensembl"/>
        </authorList>
    </citation>
    <scope>IDENTIFICATION</scope>
    <source>
        <strain evidence="25">Brown Norway</strain>
    </source>
</reference>
<dbReference type="EC" id="2.1.1.366" evidence="16"/>
<evidence type="ECO:0000256" key="3">
    <source>
        <dbReference type="ARBA" id="ARBA00022454"/>
    </source>
</evidence>
<evidence type="ECO:0000256" key="18">
    <source>
        <dbReference type="ARBA" id="ARBA00042995"/>
    </source>
</evidence>
<dbReference type="PROSITE" id="PS50982">
    <property type="entry name" value="MBD"/>
    <property type="match status" value="1"/>
</dbReference>
<reference evidence="25" key="2">
    <citation type="submission" date="2025-08" db="UniProtKB">
        <authorList>
            <consortium name="Ensembl"/>
        </authorList>
    </citation>
    <scope>IDENTIFICATION</scope>
    <source>
        <strain evidence="25">Brown Norway</strain>
    </source>
</reference>
<dbReference type="GO" id="GO:0010629">
    <property type="term" value="P:negative regulation of gene expression"/>
    <property type="evidence" value="ECO:0000318"/>
    <property type="project" value="GO_Central"/>
</dbReference>
<evidence type="ECO:0000256" key="20">
    <source>
        <dbReference type="SAM" id="MobiDB-lite"/>
    </source>
</evidence>
<evidence type="ECO:0000313" key="26">
    <source>
        <dbReference type="Proteomes" id="UP000002494"/>
    </source>
</evidence>
<dbReference type="AGR" id="RGD:2319564"/>
<accession>M0R6H5</accession>
<evidence type="ECO:0000313" key="27">
    <source>
        <dbReference type="RGD" id="2319564"/>
    </source>
</evidence>
<evidence type="ECO:0000313" key="25">
    <source>
        <dbReference type="Ensembl" id="ENSRNOP00000065027.3"/>
    </source>
</evidence>
<dbReference type="SUPFAM" id="SSF82199">
    <property type="entry name" value="SET domain"/>
    <property type="match status" value="1"/>
</dbReference>
<feature type="domain" description="PHD-type" evidence="24">
    <location>
        <begin position="922"/>
        <end position="1040"/>
    </location>
</feature>